<keyword evidence="3" id="KW-1185">Reference proteome</keyword>
<proteinExistence type="predicted"/>
<name>W9W5C2_9EURO</name>
<dbReference type="Proteomes" id="UP000019473">
    <property type="component" value="Unassembled WGS sequence"/>
</dbReference>
<sequence length="350" mass="39656">MQSQRQRVYSFSSNETILEVDSSSPPSSTEPVCNHTTPTWESSTGDQLAPSCYGTRFCYSHGLQTRHHNTAQSSATLNGEPGNLDLMEVEGEEEYESEESIDWDEDSEEEEERQQRLAYWKQPTAHSTFPQTIGFWFDSWLAEVGARAVNLDLQALCGSIQLWRARTDIPRRPTLRGPGQEYQQYELGSPFPSTTDSVDVVDKEDDSLASQTGWDTLLREMRIMARVMHQCRKRRDEWRNVISDSCEQWVAQLSEQRGAFVEELEVGYEIERQVDGTKWNLKLGYRRNDAVAEDMDSEWDEDSEGVAVAPEENGMDDEVGGEQVVDDQGCRTAFGNGIGAGVEMTHMLNP</sequence>
<comment type="caution">
    <text evidence="2">The sequence shown here is derived from an EMBL/GenBank/DDBJ whole genome shotgun (WGS) entry which is preliminary data.</text>
</comment>
<feature type="region of interest" description="Disordered" evidence="1">
    <location>
        <begin position="90"/>
        <end position="112"/>
    </location>
</feature>
<dbReference type="OrthoDB" id="4161811at2759"/>
<dbReference type="AlphaFoldDB" id="W9W5C2"/>
<organism evidence="2 3">
    <name type="scientific">Cladophialophora yegresii CBS 114405</name>
    <dbReference type="NCBI Taxonomy" id="1182544"/>
    <lineage>
        <taxon>Eukaryota</taxon>
        <taxon>Fungi</taxon>
        <taxon>Dikarya</taxon>
        <taxon>Ascomycota</taxon>
        <taxon>Pezizomycotina</taxon>
        <taxon>Eurotiomycetes</taxon>
        <taxon>Chaetothyriomycetidae</taxon>
        <taxon>Chaetothyriales</taxon>
        <taxon>Herpotrichiellaceae</taxon>
        <taxon>Cladophialophora</taxon>
    </lineage>
</organism>
<gene>
    <name evidence="2" type="ORF">A1O7_03603</name>
</gene>
<dbReference type="GeneID" id="19178197"/>
<reference evidence="2 3" key="1">
    <citation type="submission" date="2013-03" db="EMBL/GenBank/DDBJ databases">
        <title>The Genome Sequence of Cladophialophora yegresii CBS 114405.</title>
        <authorList>
            <consortium name="The Broad Institute Genomics Platform"/>
            <person name="Cuomo C."/>
            <person name="de Hoog S."/>
            <person name="Gorbushina A."/>
            <person name="Walker B."/>
            <person name="Young S.K."/>
            <person name="Zeng Q."/>
            <person name="Gargeya S."/>
            <person name="Fitzgerald M."/>
            <person name="Haas B."/>
            <person name="Abouelleil A."/>
            <person name="Allen A.W."/>
            <person name="Alvarado L."/>
            <person name="Arachchi H.M."/>
            <person name="Berlin A.M."/>
            <person name="Chapman S.B."/>
            <person name="Gainer-Dewar J."/>
            <person name="Goldberg J."/>
            <person name="Griggs A."/>
            <person name="Gujja S."/>
            <person name="Hansen M."/>
            <person name="Howarth C."/>
            <person name="Imamovic A."/>
            <person name="Ireland A."/>
            <person name="Larimer J."/>
            <person name="McCowan C."/>
            <person name="Murphy C."/>
            <person name="Pearson M."/>
            <person name="Poon T.W."/>
            <person name="Priest M."/>
            <person name="Roberts A."/>
            <person name="Saif S."/>
            <person name="Shea T."/>
            <person name="Sisk P."/>
            <person name="Sykes S."/>
            <person name="Wortman J."/>
            <person name="Nusbaum C."/>
            <person name="Birren B."/>
        </authorList>
    </citation>
    <scope>NUCLEOTIDE SEQUENCE [LARGE SCALE GENOMIC DNA]</scope>
    <source>
        <strain evidence="2 3">CBS 114405</strain>
    </source>
</reference>
<dbReference type="VEuPathDB" id="FungiDB:A1O7_03603"/>
<feature type="region of interest" description="Disordered" evidence="1">
    <location>
        <begin position="1"/>
        <end position="45"/>
    </location>
</feature>
<evidence type="ECO:0000313" key="2">
    <source>
        <dbReference type="EMBL" id="EXJ63158.1"/>
    </source>
</evidence>
<dbReference type="HOGENOM" id="CLU_794546_0_0_1"/>
<accession>W9W5C2</accession>
<evidence type="ECO:0000313" key="3">
    <source>
        <dbReference type="Proteomes" id="UP000019473"/>
    </source>
</evidence>
<dbReference type="RefSeq" id="XP_007755812.1">
    <property type="nucleotide sequence ID" value="XM_007757622.1"/>
</dbReference>
<evidence type="ECO:0000256" key="1">
    <source>
        <dbReference type="SAM" id="MobiDB-lite"/>
    </source>
</evidence>
<dbReference type="EMBL" id="AMGW01000002">
    <property type="protein sequence ID" value="EXJ63158.1"/>
    <property type="molecule type" value="Genomic_DNA"/>
</dbReference>
<protein>
    <submittedName>
        <fullName evidence="2">Uncharacterized protein</fullName>
    </submittedName>
</protein>